<dbReference type="GO" id="GO:0016020">
    <property type="term" value="C:membrane"/>
    <property type="evidence" value="ECO:0007669"/>
    <property type="project" value="UniProtKB-SubCell"/>
</dbReference>
<name>A0A5B9Y538_9MOLU</name>
<feature type="transmembrane region" description="Helical" evidence="5">
    <location>
        <begin position="15"/>
        <end position="40"/>
    </location>
</feature>
<evidence type="ECO:0000256" key="4">
    <source>
        <dbReference type="ARBA" id="ARBA00023136"/>
    </source>
</evidence>
<dbReference type="GO" id="GO:0005940">
    <property type="term" value="C:septin ring"/>
    <property type="evidence" value="ECO:0007669"/>
    <property type="project" value="InterPro"/>
</dbReference>
<sequence>MLMKWNINTMFSETVTLICFSVFFACLAIAFIILILLTIYRKITQTIASTIDLIDSIKKSPLRDMLKRVAIVYEESGALEKEYAIWRTKYEILYEIELQKVMVKLVTRIKKSSSTSPLISNLKAYKEIYETTSDINQRLHTIFMEIKTAFEIETVQRDFVTSQKEIFAKLRDEFTILTLNNFEIDENHLNKTLGMIENLFEEFYVLIQDGIYKESLDTLDKIQQALKFLIELLDAIPYIVSSISDVIPQKLVDLKNKYIIFSSNIKKINTYAQKFGVLESKIESIRFDLKNQIKKLQYKRAGKLLSKAFELIEDFRTEAEHNDTLKNFFEINGESIRANFASIKQSTRAIEIAFEKVNAFSKPSSREWYEFETVRAHAIRTQNRADAIFAELDLASQNNKDINLNEIKDKMIQVMNEGIQDVIALAKSAKAVENQSDNKDTMLNNVVFLQSVLNQCDVKINQYKSISELERFIPPINEMYSQLAKFSKENLAKVESNEQKELISKDLAILGERIWSLVSGLNDAIFLDYISQEIITYMERYVGKVPKIEEVIIRCEKLFEERHLEALLSFALENLTIIKKAR</sequence>
<reference evidence="6 7" key="1">
    <citation type="submission" date="2019-08" db="EMBL/GenBank/DDBJ databases">
        <title>Complete genome sequence of Spiroplasma chinense CCH (DSM 19755).</title>
        <authorList>
            <person name="Shen H.-Y."/>
            <person name="Lin Y.-C."/>
            <person name="Chou L."/>
            <person name="Kuo C.-H."/>
        </authorList>
    </citation>
    <scope>NUCLEOTIDE SEQUENCE [LARGE SCALE GENOMIC DNA]</scope>
    <source>
        <strain evidence="6 7">CCH</strain>
    </source>
</reference>
<dbReference type="KEGG" id="schi:SCHIN_v1c10210"/>
<keyword evidence="2 5" id="KW-0812">Transmembrane</keyword>
<evidence type="ECO:0000256" key="3">
    <source>
        <dbReference type="ARBA" id="ARBA00022989"/>
    </source>
</evidence>
<keyword evidence="4 5" id="KW-0472">Membrane</keyword>
<dbReference type="PROSITE" id="PS51257">
    <property type="entry name" value="PROKAR_LIPOPROTEIN"/>
    <property type="match status" value="1"/>
</dbReference>
<proteinExistence type="predicted"/>
<evidence type="ECO:0000313" key="6">
    <source>
        <dbReference type="EMBL" id="QEH62214.1"/>
    </source>
</evidence>
<gene>
    <name evidence="6" type="primary">ezrA</name>
    <name evidence="6" type="ORF">SCHIN_v1c10210</name>
</gene>
<accession>A0A5B9Y538</accession>
<evidence type="ECO:0000256" key="1">
    <source>
        <dbReference type="ARBA" id="ARBA00004167"/>
    </source>
</evidence>
<dbReference type="InterPro" id="IPR010379">
    <property type="entry name" value="EzrA"/>
</dbReference>
<dbReference type="Proteomes" id="UP000323144">
    <property type="component" value="Chromosome"/>
</dbReference>
<dbReference type="Pfam" id="PF06160">
    <property type="entry name" value="EzrA"/>
    <property type="match status" value="1"/>
</dbReference>
<evidence type="ECO:0000313" key="7">
    <source>
        <dbReference type="Proteomes" id="UP000323144"/>
    </source>
</evidence>
<dbReference type="GO" id="GO:0000921">
    <property type="term" value="P:septin ring assembly"/>
    <property type="evidence" value="ECO:0007669"/>
    <property type="project" value="InterPro"/>
</dbReference>
<keyword evidence="3 5" id="KW-1133">Transmembrane helix</keyword>
<evidence type="ECO:0000256" key="2">
    <source>
        <dbReference type="ARBA" id="ARBA00022692"/>
    </source>
</evidence>
<evidence type="ECO:0000256" key="5">
    <source>
        <dbReference type="SAM" id="Phobius"/>
    </source>
</evidence>
<protein>
    <submittedName>
        <fullName evidence="6">Septation ring formation regulator</fullName>
    </submittedName>
</protein>
<dbReference type="EMBL" id="CP043026">
    <property type="protein sequence ID" value="QEH62214.1"/>
    <property type="molecule type" value="Genomic_DNA"/>
</dbReference>
<comment type="subcellular location">
    <subcellularLocation>
        <location evidence="1">Membrane</location>
        <topology evidence="1">Single-pass membrane protein</topology>
    </subcellularLocation>
</comment>
<organism evidence="6 7">
    <name type="scientific">Spiroplasma chinense</name>
    <dbReference type="NCBI Taxonomy" id="216932"/>
    <lineage>
        <taxon>Bacteria</taxon>
        <taxon>Bacillati</taxon>
        <taxon>Mycoplasmatota</taxon>
        <taxon>Mollicutes</taxon>
        <taxon>Entomoplasmatales</taxon>
        <taxon>Spiroplasmataceae</taxon>
        <taxon>Spiroplasma</taxon>
    </lineage>
</organism>
<keyword evidence="7" id="KW-1185">Reference proteome</keyword>
<dbReference type="RefSeq" id="WP_166508580.1">
    <property type="nucleotide sequence ID" value="NZ_CP043026.1"/>
</dbReference>
<dbReference type="AlphaFoldDB" id="A0A5B9Y538"/>